<protein>
    <submittedName>
        <fullName evidence="2">Uncharacterized protein</fullName>
    </submittedName>
</protein>
<reference evidence="2 3" key="1">
    <citation type="submission" date="2018-11" db="EMBL/GenBank/DDBJ databases">
        <authorList>
            <consortium name="Pathogen Informatics"/>
        </authorList>
    </citation>
    <scope>NUCLEOTIDE SEQUENCE [LARGE SCALE GENOMIC DNA]</scope>
</reference>
<dbReference type="EMBL" id="UYYB01123873">
    <property type="protein sequence ID" value="VDM83557.1"/>
    <property type="molecule type" value="Genomic_DNA"/>
</dbReference>
<feature type="chain" id="PRO_5017996747" evidence="1">
    <location>
        <begin position="20"/>
        <end position="110"/>
    </location>
</feature>
<keyword evidence="3" id="KW-1185">Reference proteome</keyword>
<dbReference type="AlphaFoldDB" id="A0A3P7K558"/>
<evidence type="ECO:0000313" key="2">
    <source>
        <dbReference type="EMBL" id="VDM83557.1"/>
    </source>
</evidence>
<accession>A0A3P7K558</accession>
<sequence>MMDMLILIIICQLLRLIGGSSSTLEQLCKVKPQFGLCQRSENENQNKGPNRTWTRLRDLSKDEQQFVRLARESGDDPAVDFCLRYTERCPKEKIPEEPVPFQTEVRSDAK</sequence>
<gene>
    <name evidence="2" type="ORF">SVUK_LOCUS18555</name>
</gene>
<proteinExistence type="predicted"/>
<evidence type="ECO:0000313" key="3">
    <source>
        <dbReference type="Proteomes" id="UP000270094"/>
    </source>
</evidence>
<name>A0A3P7K558_STRVU</name>
<dbReference type="Proteomes" id="UP000270094">
    <property type="component" value="Unassembled WGS sequence"/>
</dbReference>
<evidence type="ECO:0000256" key="1">
    <source>
        <dbReference type="SAM" id="SignalP"/>
    </source>
</evidence>
<keyword evidence="1" id="KW-0732">Signal</keyword>
<organism evidence="2 3">
    <name type="scientific">Strongylus vulgaris</name>
    <name type="common">Blood worm</name>
    <dbReference type="NCBI Taxonomy" id="40348"/>
    <lineage>
        <taxon>Eukaryota</taxon>
        <taxon>Metazoa</taxon>
        <taxon>Ecdysozoa</taxon>
        <taxon>Nematoda</taxon>
        <taxon>Chromadorea</taxon>
        <taxon>Rhabditida</taxon>
        <taxon>Rhabditina</taxon>
        <taxon>Rhabditomorpha</taxon>
        <taxon>Strongyloidea</taxon>
        <taxon>Strongylidae</taxon>
        <taxon>Strongylus</taxon>
    </lineage>
</organism>
<feature type="signal peptide" evidence="1">
    <location>
        <begin position="1"/>
        <end position="19"/>
    </location>
</feature>